<organism evidence="7 8">
    <name type="scientific">Dyella marensis</name>
    <dbReference type="NCBI Taxonomy" id="500610"/>
    <lineage>
        <taxon>Bacteria</taxon>
        <taxon>Pseudomonadati</taxon>
        <taxon>Pseudomonadota</taxon>
        <taxon>Gammaproteobacteria</taxon>
        <taxon>Lysobacterales</taxon>
        <taxon>Rhodanobacteraceae</taxon>
        <taxon>Dyella</taxon>
    </lineage>
</organism>
<dbReference type="HAMAP" id="MF_00074">
    <property type="entry name" value="16SrRNA_methyltr_G"/>
    <property type="match status" value="1"/>
</dbReference>
<gene>
    <name evidence="6" type="primary">rsmG</name>
    <name evidence="7" type="ORF">SAMN02799615_03589</name>
</gene>
<protein>
    <recommendedName>
        <fullName evidence="6">Ribosomal RNA small subunit methyltransferase G</fullName>
        <ecNumber evidence="6">2.1.1.170</ecNumber>
    </recommendedName>
    <alternativeName>
        <fullName evidence="6">16S rRNA 7-methylguanosine methyltransferase</fullName>
        <shortName evidence="6">16S rRNA m7G methyltransferase</shortName>
    </alternativeName>
</protein>
<dbReference type="AlphaFoldDB" id="A0A1I2IQ81"/>
<keyword evidence="3 6" id="KW-0489">Methyltransferase</keyword>
<evidence type="ECO:0000256" key="5">
    <source>
        <dbReference type="ARBA" id="ARBA00022691"/>
    </source>
</evidence>
<dbReference type="GO" id="GO:0005829">
    <property type="term" value="C:cytosol"/>
    <property type="evidence" value="ECO:0007669"/>
    <property type="project" value="TreeGrafter"/>
</dbReference>
<comment type="subcellular location">
    <subcellularLocation>
        <location evidence="6">Cytoplasm</location>
    </subcellularLocation>
</comment>
<feature type="binding site" evidence="6">
    <location>
        <position position="148"/>
    </location>
    <ligand>
        <name>S-adenosyl-L-methionine</name>
        <dbReference type="ChEBI" id="CHEBI:59789"/>
    </ligand>
</feature>
<keyword evidence="1 6" id="KW-0963">Cytoplasm</keyword>
<keyword evidence="2 6" id="KW-0698">rRNA processing</keyword>
<dbReference type="EC" id="2.1.1.170" evidence="6"/>
<comment type="similarity">
    <text evidence="6">Belongs to the methyltransferase superfamily. RNA methyltransferase RsmG family.</text>
</comment>
<feature type="binding site" evidence="6">
    <location>
        <position position="89"/>
    </location>
    <ligand>
        <name>S-adenosyl-L-methionine</name>
        <dbReference type="ChEBI" id="CHEBI:59789"/>
    </ligand>
</feature>
<keyword evidence="4 6" id="KW-0808">Transferase</keyword>
<dbReference type="STRING" id="500610.SAMN02799615_03589"/>
<evidence type="ECO:0000256" key="3">
    <source>
        <dbReference type="ARBA" id="ARBA00022603"/>
    </source>
</evidence>
<comment type="catalytic activity">
    <reaction evidence="6">
        <text>guanosine(527) in 16S rRNA + S-adenosyl-L-methionine = N(7)-methylguanosine(527) in 16S rRNA + S-adenosyl-L-homocysteine</text>
        <dbReference type="Rhea" id="RHEA:42732"/>
        <dbReference type="Rhea" id="RHEA-COMP:10209"/>
        <dbReference type="Rhea" id="RHEA-COMP:10210"/>
        <dbReference type="ChEBI" id="CHEBI:57856"/>
        <dbReference type="ChEBI" id="CHEBI:59789"/>
        <dbReference type="ChEBI" id="CHEBI:74269"/>
        <dbReference type="ChEBI" id="CHEBI:74480"/>
        <dbReference type="EC" id="2.1.1.170"/>
    </reaction>
</comment>
<accession>A0A1I2IQ81</accession>
<dbReference type="InterPro" id="IPR003682">
    <property type="entry name" value="rRNA_ssu_MeTfrase_G"/>
</dbReference>
<dbReference type="EMBL" id="FONH01000018">
    <property type="protein sequence ID" value="SFF44414.1"/>
    <property type="molecule type" value="Genomic_DNA"/>
</dbReference>
<dbReference type="PIRSF" id="PIRSF003078">
    <property type="entry name" value="GidB"/>
    <property type="match status" value="1"/>
</dbReference>
<dbReference type="Pfam" id="PF02527">
    <property type="entry name" value="GidB"/>
    <property type="match status" value="1"/>
</dbReference>
<proteinExistence type="inferred from homology"/>
<sequence>MADRAALQTQLERGIAALGLAALGLNLPDGAVQRLLDYQALLERWNGTYNLTAVRDPAEMVTRHLLDSLAILPYVQGQTLADLGTGPGLPGIVLAIAAPGREILLVDSNGKKVRFLREAIRALKLDGVRAVQSRVEDVQGQFDCITARAFATLADMLGWGGHLLAPEGVWLAMKGKRPDDELPGIPAGFALRGTHVLNVPGLDAERHLAVLGRA</sequence>
<dbReference type="InterPro" id="IPR029063">
    <property type="entry name" value="SAM-dependent_MTases_sf"/>
</dbReference>
<evidence type="ECO:0000256" key="6">
    <source>
        <dbReference type="HAMAP-Rule" id="MF_00074"/>
    </source>
</evidence>
<dbReference type="CDD" id="cd02440">
    <property type="entry name" value="AdoMet_MTases"/>
    <property type="match status" value="1"/>
</dbReference>
<name>A0A1I2IQ81_9GAMM</name>
<dbReference type="Gene3D" id="3.40.50.150">
    <property type="entry name" value="Vaccinia Virus protein VP39"/>
    <property type="match status" value="1"/>
</dbReference>
<comment type="caution">
    <text evidence="6">Lacks conserved residue(s) required for the propagation of feature annotation.</text>
</comment>
<dbReference type="NCBIfam" id="TIGR00138">
    <property type="entry name" value="rsmG_gidB"/>
    <property type="match status" value="1"/>
</dbReference>
<feature type="binding site" evidence="6">
    <location>
        <position position="84"/>
    </location>
    <ligand>
        <name>S-adenosyl-L-methionine</name>
        <dbReference type="ChEBI" id="CHEBI:59789"/>
    </ligand>
</feature>
<reference evidence="8" key="1">
    <citation type="submission" date="2016-10" db="EMBL/GenBank/DDBJ databases">
        <authorList>
            <person name="Varghese N."/>
            <person name="Submissions S."/>
        </authorList>
    </citation>
    <scope>NUCLEOTIDE SEQUENCE [LARGE SCALE GENOMIC DNA]</scope>
    <source>
        <strain evidence="8">UNC178MFTsu3.1</strain>
    </source>
</reference>
<comment type="function">
    <text evidence="6">Specifically methylates the N7 position of guanine in position 527 of 16S rRNA.</text>
</comment>
<dbReference type="GO" id="GO:0070043">
    <property type="term" value="F:rRNA (guanine-N7-)-methyltransferase activity"/>
    <property type="evidence" value="ECO:0007669"/>
    <property type="project" value="UniProtKB-UniRule"/>
</dbReference>
<dbReference type="RefSeq" id="WP_026634737.1">
    <property type="nucleotide sequence ID" value="NZ_FONH01000018.1"/>
</dbReference>
<dbReference type="PANTHER" id="PTHR31760:SF0">
    <property type="entry name" value="S-ADENOSYL-L-METHIONINE-DEPENDENT METHYLTRANSFERASES SUPERFAMILY PROTEIN"/>
    <property type="match status" value="1"/>
</dbReference>
<evidence type="ECO:0000256" key="2">
    <source>
        <dbReference type="ARBA" id="ARBA00022552"/>
    </source>
</evidence>
<keyword evidence="5 6" id="KW-0949">S-adenosyl-L-methionine</keyword>
<evidence type="ECO:0000313" key="8">
    <source>
        <dbReference type="Proteomes" id="UP000199477"/>
    </source>
</evidence>
<dbReference type="Proteomes" id="UP000199477">
    <property type="component" value="Unassembled WGS sequence"/>
</dbReference>
<feature type="binding site" evidence="6">
    <location>
        <begin position="135"/>
        <end position="136"/>
    </location>
    <ligand>
        <name>S-adenosyl-L-methionine</name>
        <dbReference type="ChEBI" id="CHEBI:59789"/>
    </ligand>
</feature>
<dbReference type="SUPFAM" id="SSF53335">
    <property type="entry name" value="S-adenosyl-L-methionine-dependent methyltransferases"/>
    <property type="match status" value="1"/>
</dbReference>
<keyword evidence="8" id="KW-1185">Reference proteome</keyword>
<evidence type="ECO:0000256" key="4">
    <source>
        <dbReference type="ARBA" id="ARBA00022679"/>
    </source>
</evidence>
<evidence type="ECO:0000256" key="1">
    <source>
        <dbReference type="ARBA" id="ARBA00022490"/>
    </source>
</evidence>
<dbReference type="PANTHER" id="PTHR31760">
    <property type="entry name" value="S-ADENOSYL-L-METHIONINE-DEPENDENT METHYLTRANSFERASES SUPERFAMILY PROTEIN"/>
    <property type="match status" value="1"/>
</dbReference>
<evidence type="ECO:0000313" key="7">
    <source>
        <dbReference type="EMBL" id="SFF44414.1"/>
    </source>
</evidence>